<evidence type="ECO:0000313" key="3">
    <source>
        <dbReference type="EMBL" id="KGM07171.1"/>
    </source>
</evidence>
<dbReference type="GO" id="GO:0015562">
    <property type="term" value="F:efflux transmembrane transporter activity"/>
    <property type="evidence" value="ECO:0007669"/>
    <property type="project" value="InterPro"/>
</dbReference>
<dbReference type="EMBL" id="JRQD01000002">
    <property type="protein sequence ID" value="KGM07171.1"/>
    <property type="molecule type" value="Genomic_DNA"/>
</dbReference>
<dbReference type="InterPro" id="IPR010131">
    <property type="entry name" value="MdtP/NodT-like"/>
</dbReference>
<name>A0A0A0BGU4_9GAMM</name>
<evidence type="ECO:0000256" key="1">
    <source>
        <dbReference type="ARBA" id="ARBA00007613"/>
    </source>
</evidence>
<keyword evidence="2" id="KW-0732">Signal</keyword>
<dbReference type="SUPFAM" id="SSF56954">
    <property type="entry name" value="Outer membrane efflux proteins (OEP)"/>
    <property type="match status" value="1"/>
</dbReference>
<comment type="similarity">
    <text evidence="1">Belongs to the outer membrane factor (OMF) (TC 1.B.17) family.</text>
</comment>
<dbReference type="RefSeq" id="WP_036312288.1">
    <property type="nucleotide sequence ID" value="NZ_JRQD01000002.1"/>
</dbReference>
<dbReference type="Gene3D" id="1.20.1600.10">
    <property type="entry name" value="Outer membrane efflux proteins (OEP)"/>
    <property type="match status" value="1"/>
</dbReference>
<organism evidence="3 4">
    <name type="scientific">Methylophaga thiooxydans</name>
    <dbReference type="NCBI Taxonomy" id="392484"/>
    <lineage>
        <taxon>Bacteria</taxon>
        <taxon>Pseudomonadati</taxon>
        <taxon>Pseudomonadota</taxon>
        <taxon>Gammaproteobacteria</taxon>
        <taxon>Thiotrichales</taxon>
        <taxon>Piscirickettsiaceae</taxon>
        <taxon>Methylophaga</taxon>
    </lineage>
</organism>
<reference evidence="3 4" key="1">
    <citation type="submission" date="2014-09" db="EMBL/GenBank/DDBJ databases">
        <authorList>
            <person name="Grob C."/>
            <person name="Taubert M."/>
            <person name="Howat A.M."/>
            <person name="Burns O.J."/>
            <person name="Dixon J.L."/>
            <person name="Chen Y."/>
            <person name="Murrell J.C."/>
        </authorList>
    </citation>
    <scope>NUCLEOTIDE SEQUENCE [LARGE SCALE GENOMIC DNA]</scope>
    <source>
        <strain evidence="3">L4</strain>
    </source>
</reference>
<dbReference type="InterPro" id="IPR003423">
    <property type="entry name" value="OMP_efflux"/>
</dbReference>
<evidence type="ECO:0000256" key="2">
    <source>
        <dbReference type="SAM" id="SignalP"/>
    </source>
</evidence>
<sequence>MKLQLLNRRAYFSAALSLLLTLPGLAFAIDLSTAVKRTLTANPALQLYPYQVRALEGEALQAGLKPNPILHADLENAFGTGDSRFLAGHELTLSLSQVIELGQKREKRVDVVDRKSVAIQREYEVKRLDVIASMMRDYYQSLRLQYLMSWNSQRIEAERAAVEVIQHRASAGVVGKADVMRMQLRLAKSQAKQSELKAQHANSLNVLATHWAESPDFSEVKGDLNQTPALPEMDSLHQAIQSTPDYMLSVTQTRISEAQLALAQAESEANVTVGAGIRRFEASNDNALVFNFSMPLQWQNKNQGNIASAQAMHQQTLVSQDILKTRLEIAVERIHSAMLNNLNQLQQVDSDLRPVANSLLAEVKRGYQLGLYSVLQWLDAQNELFSIERERIETQHATHLQFLELERLSGSKLAPQAAHKE</sequence>
<feature type="signal peptide" evidence="2">
    <location>
        <begin position="1"/>
        <end position="28"/>
    </location>
</feature>
<comment type="caution">
    <text evidence="3">The sequence shown here is derived from an EMBL/GenBank/DDBJ whole genome shotgun (WGS) entry which is preliminary data.</text>
</comment>
<dbReference type="STRING" id="392484.LP43_0779"/>
<protein>
    <submittedName>
        <fullName evidence="3">Heavy metal RND efflux outer membrane protein, CzcC family</fullName>
    </submittedName>
</protein>
<dbReference type="PANTHER" id="PTHR30203">
    <property type="entry name" value="OUTER MEMBRANE CATION EFFLUX PROTEIN"/>
    <property type="match status" value="1"/>
</dbReference>
<proteinExistence type="inferred from homology"/>
<dbReference type="Proteomes" id="UP000029999">
    <property type="component" value="Unassembled WGS sequence"/>
</dbReference>
<dbReference type="Pfam" id="PF02321">
    <property type="entry name" value="OEP"/>
    <property type="match status" value="1"/>
</dbReference>
<accession>A0A0A0BGU4</accession>
<evidence type="ECO:0000313" key="4">
    <source>
        <dbReference type="Proteomes" id="UP000029999"/>
    </source>
</evidence>
<dbReference type="AlphaFoldDB" id="A0A0A0BGU4"/>
<dbReference type="PANTHER" id="PTHR30203:SF24">
    <property type="entry name" value="BLR4935 PROTEIN"/>
    <property type="match status" value="1"/>
</dbReference>
<feature type="chain" id="PRO_5001959541" evidence="2">
    <location>
        <begin position="29"/>
        <end position="421"/>
    </location>
</feature>
<gene>
    <name evidence="3" type="ORF">LP43_0779</name>
</gene>